<keyword evidence="2" id="KW-1185">Reference proteome</keyword>
<evidence type="ECO:0000313" key="1">
    <source>
        <dbReference type="EMBL" id="ROZ64752.1"/>
    </source>
</evidence>
<proteinExistence type="predicted"/>
<evidence type="ECO:0008006" key="3">
    <source>
        <dbReference type="Google" id="ProtNLM"/>
    </source>
</evidence>
<organism evidence="1 2">
    <name type="scientific">Kocuria soli</name>
    <dbReference type="NCBI Taxonomy" id="2485125"/>
    <lineage>
        <taxon>Bacteria</taxon>
        <taxon>Bacillati</taxon>
        <taxon>Actinomycetota</taxon>
        <taxon>Actinomycetes</taxon>
        <taxon>Micrococcales</taxon>
        <taxon>Micrococcaceae</taxon>
        <taxon>Kocuria</taxon>
    </lineage>
</organism>
<accession>A0A3N3ZT36</accession>
<gene>
    <name evidence="1" type="ORF">EDL96_02650</name>
</gene>
<dbReference type="OrthoDB" id="4883413at2"/>
<dbReference type="EMBL" id="RKMF01000002">
    <property type="protein sequence ID" value="ROZ64752.1"/>
    <property type="molecule type" value="Genomic_DNA"/>
</dbReference>
<dbReference type="RefSeq" id="WP_123824186.1">
    <property type="nucleotide sequence ID" value="NZ_RKMF01000002.1"/>
</dbReference>
<dbReference type="AlphaFoldDB" id="A0A3N3ZT36"/>
<reference evidence="1 2" key="1">
    <citation type="submission" date="2018-10" db="EMBL/GenBank/DDBJ databases">
        <title>Kocuria sp. M5W7-7, whole genome shotgun sequence.</title>
        <authorList>
            <person name="Tuo L."/>
        </authorList>
    </citation>
    <scope>NUCLEOTIDE SEQUENCE [LARGE SCALE GENOMIC DNA]</scope>
    <source>
        <strain evidence="1 2">M5W7-7</strain>
    </source>
</reference>
<sequence length="230" mass="23745">MTASVPGTTGSRVRAVATSYKPRTEDAWGLVQHAGVPGAVWVIDGATPLGVADRVLGNAQVSHFAWALSEALTNHLAAVPGLPVRASVLGAVEASRADAARSFAARYPGATVPTATLALVLRHGPHLVAVTLGDSALWVETADGLRAVVDPQYVGNEDRALSRWRALVEDGMSTQRAYAEVLAGQAAARPLRNTPQGLWILGDSAEAAPHATVVTFAAAGPTRVVVAAIL</sequence>
<comment type="caution">
    <text evidence="1">The sequence shown here is derived from an EMBL/GenBank/DDBJ whole genome shotgun (WGS) entry which is preliminary data.</text>
</comment>
<evidence type="ECO:0000313" key="2">
    <source>
        <dbReference type="Proteomes" id="UP000270616"/>
    </source>
</evidence>
<dbReference type="Proteomes" id="UP000270616">
    <property type="component" value="Unassembled WGS sequence"/>
</dbReference>
<protein>
    <recommendedName>
        <fullName evidence="3">Protein phosphatase 2C domain-containing protein</fullName>
    </recommendedName>
</protein>
<name>A0A3N3ZT36_9MICC</name>